<protein>
    <submittedName>
        <fullName evidence="1">Uncharacterized protein</fullName>
    </submittedName>
</protein>
<organism evidence="1 2">
    <name type="scientific">Cichorium intybus</name>
    <name type="common">Chicory</name>
    <dbReference type="NCBI Taxonomy" id="13427"/>
    <lineage>
        <taxon>Eukaryota</taxon>
        <taxon>Viridiplantae</taxon>
        <taxon>Streptophyta</taxon>
        <taxon>Embryophyta</taxon>
        <taxon>Tracheophyta</taxon>
        <taxon>Spermatophyta</taxon>
        <taxon>Magnoliopsida</taxon>
        <taxon>eudicotyledons</taxon>
        <taxon>Gunneridae</taxon>
        <taxon>Pentapetalae</taxon>
        <taxon>asterids</taxon>
        <taxon>campanulids</taxon>
        <taxon>Asterales</taxon>
        <taxon>Asteraceae</taxon>
        <taxon>Cichorioideae</taxon>
        <taxon>Cichorieae</taxon>
        <taxon>Cichoriinae</taxon>
        <taxon>Cichorium</taxon>
    </lineage>
</organism>
<accession>A0ACB9DXS6</accession>
<reference evidence="1 2" key="2">
    <citation type="journal article" date="2022" name="Mol. Ecol. Resour.">
        <title>The genomes of chicory, endive, great burdock and yacon provide insights into Asteraceae paleo-polyploidization history and plant inulin production.</title>
        <authorList>
            <person name="Fan W."/>
            <person name="Wang S."/>
            <person name="Wang H."/>
            <person name="Wang A."/>
            <person name="Jiang F."/>
            <person name="Liu H."/>
            <person name="Zhao H."/>
            <person name="Xu D."/>
            <person name="Zhang Y."/>
        </authorList>
    </citation>
    <scope>NUCLEOTIDE SEQUENCE [LARGE SCALE GENOMIC DNA]</scope>
    <source>
        <strain evidence="2">cv. Punajuju</strain>
        <tissue evidence="1">Leaves</tissue>
    </source>
</reference>
<comment type="caution">
    <text evidence="1">The sequence shown here is derived from an EMBL/GenBank/DDBJ whole genome shotgun (WGS) entry which is preliminary data.</text>
</comment>
<proteinExistence type="predicted"/>
<reference evidence="2" key="1">
    <citation type="journal article" date="2022" name="Mol. Ecol. Resour.">
        <title>The genomes of chicory, endive, great burdock and yacon provide insights into Asteraceae palaeo-polyploidization history and plant inulin production.</title>
        <authorList>
            <person name="Fan W."/>
            <person name="Wang S."/>
            <person name="Wang H."/>
            <person name="Wang A."/>
            <person name="Jiang F."/>
            <person name="Liu H."/>
            <person name="Zhao H."/>
            <person name="Xu D."/>
            <person name="Zhang Y."/>
        </authorList>
    </citation>
    <scope>NUCLEOTIDE SEQUENCE [LARGE SCALE GENOMIC DNA]</scope>
    <source>
        <strain evidence="2">cv. Punajuju</strain>
    </source>
</reference>
<sequence>MRRIHLCVTNSLISTKAYKRIHANKKTRNTAYEIIVRIGHACVYEDSSLNKENLHSFFNMVASGLAGKTPHMISTAVKGIAWLTCLIKVLKSTNKSHFKAKVKLLLGML</sequence>
<dbReference type="Proteomes" id="UP001055811">
    <property type="component" value="Linkage Group LG04"/>
</dbReference>
<keyword evidence="2" id="KW-1185">Reference proteome</keyword>
<gene>
    <name evidence="1" type="ORF">L2E82_22061</name>
</gene>
<name>A0ACB9DXS6_CICIN</name>
<evidence type="ECO:0000313" key="1">
    <source>
        <dbReference type="EMBL" id="KAI3751047.1"/>
    </source>
</evidence>
<dbReference type="EMBL" id="CM042012">
    <property type="protein sequence ID" value="KAI3751047.1"/>
    <property type="molecule type" value="Genomic_DNA"/>
</dbReference>
<evidence type="ECO:0000313" key="2">
    <source>
        <dbReference type="Proteomes" id="UP001055811"/>
    </source>
</evidence>